<dbReference type="Pfam" id="PF14301">
    <property type="entry name" value="DUF4376"/>
    <property type="match status" value="1"/>
</dbReference>
<dbReference type="RefSeq" id="WP_183416414.1">
    <property type="nucleotide sequence ID" value="NZ_JACHXA010000004.1"/>
</dbReference>
<evidence type="ECO:0000313" key="2">
    <source>
        <dbReference type="EMBL" id="MBB3065602.1"/>
    </source>
</evidence>
<dbReference type="AlphaFoldDB" id="A0A839ST03"/>
<gene>
    <name evidence="2" type="ORF">FHR98_001889</name>
</gene>
<organism evidence="2 3">
    <name type="scientific">Limibacillus halophilus</name>
    <dbReference type="NCBI Taxonomy" id="1579333"/>
    <lineage>
        <taxon>Bacteria</taxon>
        <taxon>Pseudomonadati</taxon>
        <taxon>Pseudomonadota</taxon>
        <taxon>Alphaproteobacteria</taxon>
        <taxon>Rhodospirillales</taxon>
        <taxon>Rhodovibrionaceae</taxon>
        <taxon>Limibacillus</taxon>
    </lineage>
</organism>
<sequence>MSRYYARVDTVGRVIGFYSDDVHGPRRIKIVDPSFNKATTPEGDWPVVTVIDHGFDPRPQPKGDWPTVQAPNPGYESNQPVGPQNQKTILIADPNFEPPTVIVRDETFEPPYIEISNPETKIPAEAFEISVSTWQAWLADTANQVWDFSLNAGSGDLVPREIPLEERRNTKIVAIHALREAKTKPGTISIDVGSGRSIPVDVRGERDFRNILGLVTAAQNGAGPFQFRDAMDHVHTIDTGEMVRLGLAVQRHVSAVYEASWRHKDNLAALDDIASIDAYDIEPGWPIP</sequence>
<dbReference type="Proteomes" id="UP000581135">
    <property type="component" value="Unassembled WGS sequence"/>
</dbReference>
<comment type="caution">
    <text evidence="2">The sequence shown here is derived from an EMBL/GenBank/DDBJ whole genome shotgun (WGS) entry which is preliminary data.</text>
</comment>
<dbReference type="EMBL" id="JACHXA010000004">
    <property type="protein sequence ID" value="MBB3065602.1"/>
    <property type="molecule type" value="Genomic_DNA"/>
</dbReference>
<name>A0A839ST03_9PROT</name>
<keyword evidence="3" id="KW-1185">Reference proteome</keyword>
<feature type="domain" description="DUF4376" evidence="1">
    <location>
        <begin position="167"/>
        <end position="277"/>
    </location>
</feature>
<reference evidence="2 3" key="1">
    <citation type="submission" date="2020-08" db="EMBL/GenBank/DDBJ databases">
        <title>Genomic Encyclopedia of Type Strains, Phase III (KMG-III): the genomes of soil and plant-associated and newly described type strains.</title>
        <authorList>
            <person name="Whitman W."/>
        </authorList>
    </citation>
    <scope>NUCLEOTIDE SEQUENCE [LARGE SCALE GENOMIC DNA]</scope>
    <source>
        <strain evidence="2 3">CECT 8803</strain>
    </source>
</reference>
<protein>
    <recommendedName>
        <fullName evidence="1">DUF4376 domain-containing protein</fullName>
    </recommendedName>
</protein>
<dbReference type="InterPro" id="IPR025484">
    <property type="entry name" value="DUF4376"/>
</dbReference>
<accession>A0A839ST03</accession>
<proteinExistence type="predicted"/>
<evidence type="ECO:0000259" key="1">
    <source>
        <dbReference type="Pfam" id="PF14301"/>
    </source>
</evidence>
<evidence type="ECO:0000313" key="3">
    <source>
        <dbReference type="Proteomes" id="UP000581135"/>
    </source>
</evidence>